<dbReference type="EMBL" id="LXQA010571800">
    <property type="protein sequence ID" value="MCI59901.1"/>
    <property type="molecule type" value="Genomic_DNA"/>
</dbReference>
<name>A0A392TFJ5_9FABA</name>
<sequence length="58" mass="6333">TARPAPCAAKPAPHATTSGQSYTCRALRLAPQALAHRAMDRFNIQFLQHPISRHSPTI</sequence>
<accession>A0A392TFJ5</accession>
<evidence type="ECO:0000313" key="2">
    <source>
        <dbReference type="EMBL" id="MCI59901.1"/>
    </source>
</evidence>
<keyword evidence="3" id="KW-1185">Reference proteome</keyword>
<dbReference type="Proteomes" id="UP000265520">
    <property type="component" value="Unassembled WGS sequence"/>
</dbReference>
<organism evidence="2 3">
    <name type="scientific">Trifolium medium</name>
    <dbReference type="NCBI Taxonomy" id="97028"/>
    <lineage>
        <taxon>Eukaryota</taxon>
        <taxon>Viridiplantae</taxon>
        <taxon>Streptophyta</taxon>
        <taxon>Embryophyta</taxon>
        <taxon>Tracheophyta</taxon>
        <taxon>Spermatophyta</taxon>
        <taxon>Magnoliopsida</taxon>
        <taxon>eudicotyledons</taxon>
        <taxon>Gunneridae</taxon>
        <taxon>Pentapetalae</taxon>
        <taxon>rosids</taxon>
        <taxon>fabids</taxon>
        <taxon>Fabales</taxon>
        <taxon>Fabaceae</taxon>
        <taxon>Papilionoideae</taxon>
        <taxon>50 kb inversion clade</taxon>
        <taxon>NPAAA clade</taxon>
        <taxon>Hologalegina</taxon>
        <taxon>IRL clade</taxon>
        <taxon>Trifolieae</taxon>
        <taxon>Trifolium</taxon>
    </lineage>
</organism>
<evidence type="ECO:0000313" key="3">
    <source>
        <dbReference type="Proteomes" id="UP000265520"/>
    </source>
</evidence>
<evidence type="ECO:0000256" key="1">
    <source>
        <dbReference type="SAM" id="MobiDB-lite"/>
    </source>
</evidence>
<reference evidence="2 3" key="1">
    <citation type="journal article" date="2018" name="Front. Plant Sci.">
        <title>Red Clover (Trifolium pratense) and Zigzag Clover (T. medium) - A Picture of Genomic Similarities and Differences.</title>
        <authorList>
            <person name="Dluhosova J."/>
            <person name="Istvanek J."/>
            <person name="Nedelnik J."/>
            <person name="Repkova J."/>
        </authorList>
    </citation>
    <scope>NUCLEOTIDE SEQUENCE [LARGE SCALE GENOMIC DNA]</scope>
    <source>
        <strain evidence="3">cv. 10/8</strain>
        <tissue evidence="2">Leaf</tissue>
    </source>
</reference>
<protein>
    <submittedName>
        <fullName evidence="2">Uncharacterized protein</fullName>
    </submittedName>
</protein>
<feature type="region of interest" description="Disordered" evidence="1">
    <location>
        <begin position="1"/>
        <end position="20"/>
    </location>
</feature>
<proteinExistence type="predicted"/>
<comment type="caution">
    <text evidence="2">The sequence shown here is derived from an EMBL/GenBank/DDBJ whole genome shotgun (WGS) entry which is preliminary data.</text>
</comment>
<feature type="compositionally biased region" description="Low complexity" evidence="1">
    <location>
        <begin position="1"/>
        <end position="15"/>
    </location>
</feature>
<dbReference type="AlphaFoldDB" id="A0A392TFJ5"/>
<feature type="non-terminal residue" evidence="2">
    <location>
        <position position="1"/>
    </location>
</feature>